<dbReference type="GO" id="GO:0004553">
    <property type="term" value="F:hydrolase activity, hydrolyzing O-glycosyl compounds"/>
    <property type="evidence" value="ECO:0007669"/>
    <property type="project" value="InterPro"/>
</dbReference>
<dbReference type="InterPro" id="IPR022616">
    <property type="entry name" value="Glyco_hydro_4_C"/>
</dbReference>
<reference evidence="3 4" key="1">
    <citation type="submission" date="2020-07" db="EMBL/GenBank/DDBJ databases">
        <title>Sequencing the genomes of 1000 actinobacteria strains.</title>
        <authorList>
            <person name="Klenk H.-P."/>
        </authorList>
    </citation>
    <scope>NUCLEOTIDE SEQUENCE [LARGE SCALE GENOMIC DNA]</scope>
    <source>
        <strain evidence="3 4">DSM 7487</strain>
    </source>
</reference>
<evidence type="ECO:0000259" key="2">
    <source>
        <dbReference type="Pfam" id="PF11975"/>
    </source>
</evidence>
<gene>
    <name evidence="3" type="ORF">BJ968_000097</name>
</gene>
<feature type="domain" description="Glycosyl hydrolase family 4 C-terminal" evidence="2">
    <location>
        <begin position="2"/>
        <end position="56"/>
    </location>
</feature>
<keyword evidence="4" id="KW-1185">Reference proteome</keyword>
<name>A0A7Y9ARP9_9ACTN</name>
<sequence>MPPAVGARGVEPVPRGSLPVQAAAVDRPHVSVAELTVEAARTGEPRLLRQAVLVDPDASSTLTPEQIRAVGNDLVVAHGDLLPEPLRETLPPNALRPDHDRGVPGARPPTASAGLEDRAAANPPSTDRRRTP</sequence>
<evidence type="ECO:0000313" key="4">
    <source>
        <dbReference type="Proteomes" id="UP000521922"/>
    </source>
</evidence>
<dbReference type="SUPFAM" id="SSF56327">
    <property type="entry name" value="LDH C-terminal domain-like"/>
    <property type="match status" value="1"/>
</dbReference>
<dbReference type="Pfam" id="PF11975">
    <property type="entry name" value="Glyco_hydro_4C"/>
    <property type="match status" value="1"/>
</dbReference>
<dbReference type="GO" id="GO:0016616">
    <property type="term" value="F:oxidoreductase activity, acting on the CH-OH group of donors, NAD or NADP as acceptor"/>
    <property type="evidence" value="ECO:0007669"/>
    <property type="project" value="InterPro"/>
</dbReference>
<organism evidence="3 4">
    <name type="scientific">Kineococcus aurantiacus</name>
    <dbReference type="NCBI Taxonomy" id="37633"/>
    <lineage>
        <taxon>Bacteria</taxon>
        <taxon>Bacillati</taxon>
        <taxon>Actinomycetota</taxon>
        <taxon>Actinomycetes</taxon>
        <taxon>Kineosporiales</taxon>
        <taxon>Kineosporiaceae</taxon>
        <taxon>Kineococcus</taxon>
    </lineage>
</organism>
<dbReference type="InterPro" id="IPR015955">
    <property type="entry name" value="Lactate_DH/Glyco_Ohase_4_C"/>
</dbReference>
<dbReference type="AlphaFoldDB" id="A0A7Y9ARP9"/>
<proteinExistence type="predicted"/>
<dbReference type="Gene3D" id="3.90.110.10">
    <property type="entry name" value="Lactate dehydrogenase/glycoside hydrolase, family 4, C-terminal"/>
    <property type="match status" value="1"/>
</dbReference>
<dbReference type="EMBL" id="JACCBB010000001">
    <property type="protein sequence ID" value="NYD20557.1"/>
    <property type="molecule type" value="Genomic_DNA"/>
</dbReference>
<evidence type="ECO:0000256" key="1">
    <source>
        <dbReference type="SAM" id="MobiDB-lite"/>
    </source>
</evidence>
<comment type="caution">
    <text evidence="3">The sequence shown here is derived from an EMBL/GenBank/DDBJ whole genome shotgun (WGS) entry which is preliminary data.</text>
</comment>
<accession>A0A7Y9ARP9</accession>
<protein>
    <recommendedName>
        <fullName evidence="2">Glycosyl hydrolase family 4 C-terminal domain-containing protein</fullName>
    </recommendedName>
</protein>
<dbReference type="Proteomes" id="UP000521922">
    <property type="component" value="Unassembled WGS sequence"/>
</dbReference>
<feature type="region of interest" description="Disordered" evidence="1">
    <location>
        <begin position="84"/>
        <end position="132"/>
    </location>
</feature>
<evidence type="ECO:0000313" key="3">
    <source>
        <dbReference type="EMBL" id="NYD20557.1"/>
    </source>
</evidence>